<comment type="caution">
    <text evidence="1">The sequence shown here is derived from an EMBL/GenBank/DDBJ whole genome shotgun (WGS) entry which is preliminary data.</text>
</comment>
<proteinExistence type="predicted"/>
<dbReference type="Proteomes" id="UP001596189">
    <property type="component" value="Unassembled WGS sequence"/>
</dbReference>
<name>A0ABW1JDH1_9ACTN</name>
<dbReference type="RefSeq" id="WP_345718434.1">
    <property type="nucleotide sequence ID" value="NZ_BAABFP010000008.1"/>
</dbReference>
<evidence type="ECO:0000313" key="2">
    <source>
        <dbReference type="Proteomes" id="UP001596189"/>
    </source>
</evidence>
<protein>
    <submittedName>
        <fullName evidence="1">Uncharacterized protein</fullName>
    </submittedName>
</protein>
<sequence length="63" mass="6982">MSKRKDFRAEQQELQRLLARELAEYGPHPLGPKDADRVAWHLADVTLAVVIEAVKTAEAPSTG</sequence>
<evidence type="ECO:0000313" key="1">
    <source>
        <dbReference type="EMBL" id="MFC6006972.1"/>
    </source>
</evidence>
<organism evidence="1 2">
    <name type="scientific">Angustibacter luteus</name>
    <dbReference type="NCBI Taxonomy" id="658456"/>
    <lineage>
        <taxon>Bacteria</taxon>
        <taxon>Bacillati</taxon>
        <taxon>Actinomycetota</taxon>
        <taxon>Actinomycetes</taxon>
        <taxon>Kineosporiales</taxon>
        <taxon>Kineosporiaceae</taxon>
    </lineage>
</organism>
<keyword evidence="2" id="KW-1185">Reference proteome</keyword>
<reference evidence="2" key="1">
    <citation type="journal article" date="2019" name="Int. J. Syst. Evol. Microbiol.">
        <title>The Global Catalogue of Microorganisms (GCM) 10K type strain sequencing project: providing services to taxonomists for standard genome sequencing and annotation.</title>
        <authorList>
            <consortium name="The Broad Institute Genomics Platform"/>
            <consortium name="The Broad Institute Genome Sequencing Center for Infectious Disease"/>
            <person name="Wu L."/>
            <person name="Ma J."/>
        </authorList>
    </citation>
    <scope>NUCLEOTIDE SEQUENCE [LARGE SCALE GENOMIC DNA]</scope>
    <source>
        <strain evidence="2">KACC 14249</strain>
    </source>
</reference>
<accession>A0ABW1JDH1</accession>
<dbReference type="EMBL" id="JBHSRD010000003">
    <property type="protein sequence ID" value="MFC6006972.1"/>
    <property type="molecule type" value="Genomic_DNA"/>
</dbReference>
<gene>
    <name evidence="1" type="ORF">ACFQDO_07495</name>
</gene>